<feature type="transmembrane region" description="Helical" evidence="2">
    <location>
        <begin position="9"/>
        <end position="32"/>
    </location>
</feature>
<evidence type="ECO:0000259" key="3">
    <source>
        <dbReference type="Pfam" id="PF00932"/>
    </source>
</evidence>
<evidence type="ECO:0000256" key="1">
    <source>
        <dbReference type="ARBA" id="ARBA00022729"/>
    </source>
</evidence>
<organism evidence="4 5">
    <name type="scientific">Algoriphagus aquimarinus</name>
    <dbReference type="NCBI Taxonomy" id="237018"/>
    <lineage>
        <taxon>Bacteria</taxon>
        <taxon>Pseudomonadati</taxon>
        <taxon>Bacteroidota</taxon>
        <taxon>Cytophagia</taxon>
        <taxon>Cytophagales</taxon>
        <taxon>Cyclobacteriaceae</taxon>
        <taxon>Algoriphagus</taxon>
    </lineage>
</organism>
<evidence type="ECO:0000313" key="5">
    <source>
        <dbReference type="Proteomes" id="UP000321935"/>
    </source>
</evidence>
<dbReference type="Gene3D" id="2.60.40.1220">
    <property type="match status" value="2"/>
</dbReference>
<dbReference type="AlphaFoldDB" id="A0A5C7B365"/>
<sequence length="854" mass="94728">MIIIFSVDFLIDMLVVGLFFIWQFIVLAVFTVSEASRGNASNQIQDFESVFIIENYPNEFLPNWYANEIRGTSSRIYQANGLGRNGSKALAVQPISTFDGEVIIRLSPQEFTDPKVHFWAKSLKNGTGDRAAQVYYSWGKELKGNYSGREILGGANEFRNENQEFRLFELLLPDEFAEDAEVYLRLEIRYGAGSGSCAKWLMDDFEFGEFVVDTIAPKVTRIRGYDEREIEVQFDEAVDPVFSGFLINYKLDGQEPVSVKLKADSLVYLTFQEKLELGKHYNLQITQIPDLEGNFLLDTLISFQFFDPTFIPPKTLVINEIMPAPKADLDLPNVEYVEVFHAGEYPVRLSGIALANSRSSVNLQDEWVLPGDFLLLAPENQAVLLKGFGKVIPIKSWPTLLNAADQLSLKNDQGNLIDKVSYSTSSWRGSEFANGGFSLEVANPFYACEQSDLIKPSVDPLRGTPGRHNSIFDLSPDVSLIVLNSVEFTSPKSLLLIFSKPILAVFDKTNFVFEPSLEIDSITLLGSKQIELLFSEEVAANTSYSLQINGLIDCSGNEYTQDEPLKLVLPVQAKIGDVLINELLFNPKIGSSKFVELINVTDNFLEVKHWKLAHLDNSGVIDQVKQLSLNSLILAPRGLLAITTNPDMLKLDFPKSAFGEFASMATLPSYPIAGGTVVLLDSAGAIADSFTYSEDLHHPLLRDPKGVSLERLSTASPASLSANWHSASAIEEYATPGRKNSQVISGEFEGNLIQIDPAIFDPEGSNGNTFTTIRYELDQSGWMGSFRLYSTSGMLVQVLAQNELLGTSGLFTWTGTDSQGNIVRPGYYVLLIELYDLSGQIKTIRKTVVIATKL</sequence>
<accession>A0A5C7B365</accession>
<gene>
    <name evidence="4" type="ORF">ESV85_01125</name>
</gene>
<dbReference type="OrthoDB" id="9758406at2"/>
<dbReference type="Proteomes" id="UP000321935">
    <property type="component" value="Unassembled WGS sequence"/>
</dbReference>
<feature type="domain" description="LTD" evidence="3">
    <location>
        <begin position="314"/>
        <end position="423"/>
    </location>
</feature>
<keyword evidence="2" id="KW-0812">Transmembrane</keyword>
<evidence type="ECO:0000313" key="4">
    <source>
        <dbReference type="EMBL" id="TXE14189.1"/>
    </source>
</evidence>
<reference evidence="4 5" key="1">
    <citation type="submission" date="2019-08" db="EMBL/GenBank/DDBJ databases">
        <title>Genomes sequence of Algoriphagus aquimarinus ACAM450.</title>
        <authorList>
            <person name="Bowman J.P."/>
        </authorList>
    </citation>
    <scope>NUCLEOTIDE SEQUENCE [LARGE SCALE GENOMIC DNA]</scope>
    <source>
        <strain evidence="4 5">ACAM 450</strain>
    </source>
</reference>
<keyword evidence="2" id="KW-0472">Membrane</keyword>
<protein>
    <recommendedName>
        <fullName evidence="3">LTD domain-containing protein</fullName>
    </recommendedName>
</protein>
<comment type="caution">
    <text evidence="4">The sequence shown here is derived from an EMBL/GenBank/DDBJ whole genome shotgun (WGS) entry which is preliminary data.</text>
</comment>
<dbReference type="InterPro" id="IPR014755">
    <property type="entry name" value="Cu-Rt/internalin_Ig-like"/>
</dbReference>
<dbReference type="InterPro" id="IPR001322">
    <property type="entry name" value="Lamin_tail_dom"/>
</dbReference>
<name>A0A5C7B365_9BACT</name>
<dbReference type="EMBL" id="VORW01000001">
    <property type="protein sequence ID" value="TXE14189.1"/>
    <property type="molecule type" value="Genomic_DNA"/>
</dbReference>
<evidence type="ECO:0000256" key="2">
    <source>
        <dbReference type="SAM" id="Phobius"/>
    </source>
</evidence>
<proteinExistence type="predicted"/>
<dbReference type="Pfam" id="PF00932">
    <property type="entry name" value="LTD"/>
    <property type="match status" value="1"/>
</dbReference>
<dbReference type="Gene3D" id="2.60.40.4070">
    <property type="match status" value="1"/>
</dbReference>
<keyword evidence="1" id="KW-0732">Signal</keyword>
<keyword evidence="2" id="KW-1133">Transmembrane helix</keyword>